<dbReference type="RefSeq" id="WP_168722737.1">
    <property type="nucleotide sequence ID" value="NZ_JAAXPN010000012.1"/>
</dbReference>
<gene>
    <name evidence="1" type="ORF">HF964_09095</name>
</gene>
<protein>
    <submittedName>
        <fullName evidence="1">Uncharacterized protein</fullName>
    </submittedName>
</protein>
<sequence length="366" mass="42569">MAGKNKAQRALNKQRLNELEHTPALLEAIVNHKSFEIYSNQLHANLRKRNFGMYVEKHYYDGDLLFSTLNQLKGLDMPIDEMIELFRADDKDMGWKIYWGMKRFFYDYVNNKNNFTSEWDPVFDDTPDEGAEGMNVKLIDEAVDLIENIMNQGKGRDELIETLKHGSTMSNLAFTQKLTQLRKNDKFTTMINQRKTKSLVEQFELINSIIELVEDEDSDLRKVSTIMKQAPDYFEELIYKSRAKYVITLFNNFAGADARGSIGLLDQYKLINTLYIERERLVKVLGFNPNVTAYVEPPMTLNEAIKSYVKHGYTNNTGSKLSKLKTREEREQLLSDVDLLSDEEFKNRYGLVRKGLNKAIKFVMNK</sequence>
<evidence type="ECO:0000313" key="2">
    <source>
        <dbReference type="Proteomes" id="UP000549765"/>
    </source>
</evidence>
<proteinExistence type="predicted"/>
<dbReference type="AlphaFoldDB" id="A0A7X6N5B5"/>
<name>A0A7X6N5B5_9LACO</name>
<evidence type="ECO:0000313" key="1">
    <source>
        <dbReference type="EMBL" id="NKZ24942.1"/>
    </source>
</evidence>
<dbReference type="Proteomes" id="UP000549765">
    <property type="component" value="Unassembled WGS sequence"/>
</dbReference>
<reference evidence="1 2" key="1">
    <citation type="submission" date="2020-04" db="EMBL/GenBank/DDBJ databases">
        <title>MicrobeNet Type strains.</title>
        <authorList>
            <person name="Nicholson A.C."/>
        </authorList>
    </citation>
    <scope>NUCLEOTIDE SEQUENCE [LARGE SCALE GENOMIC DNA]</scope>
    <source>
        <strain evidence="1 2">CCUG 61472</strain>
    </source>
</reference>
<keyword evidence="2" id="KW-1185">Reference proteome</keyword>
<comment type="caution">
    <text evidence="1">The sequence shown here is derived from an EMBL/GenBank/DDBJ whole genome shotgun (WGS) entry which is preliminary data.</text>
</comment>
<dbReference type="EMBL" id="JAAXPN010000012">
    <property type="protein sequence ID" value="NKZ24942.1"/>
    <property type="molecule type" value="Genomic_DNA"/>
</dbReference>
<organism evidence="1 2">
    <name type="scientific">Periweissella fabalis</name>
    <dbReference type="NCBI Taxonomy" id="1070421"/>
    <lineage>
        <taxon>Bacteria</taxon>
        <taxon>Bacillati</taxon>
        <taxon>Bacillota</taxon>
        <taxon>Bacilli</taxon>
        <taxon>Lactobacillales</taxon>
        <taxon>Lactobacillaceae</taxon>
        <taxon>Periweissella</taxon>
    </lineage>
</organism>
<accession>A0A7X6N5B5</accession>